<name>A0A0F9KM40_9ZZZZ</name>
<accession>A0A0F9KM40</accession>
<comment type="caution">
    <text evidence="1">The sequence shown here is derived from an EMBL/GenBank/DDBJ whole genome shotgun (WGS) entry which is preliminary data.</text>
</comment>
<protein>
    <submittedName>
        <fullName evidence="1">Uncharacterized protein</fullName>
    </submittedName>
</protein>
<sequence>MEGIKPRLRTRDEISELAPELCVDCKGSVIQWDETDDEIVFQCVDCKRFYSIPFDSMKLNFYFSY</sequence>
<proteinExistence type="predicted"/>
<gene>
    <name evidence="1" type="ORF">LCGC14_1313840</name>
</gene>
<reference evidence="1" key="1">
    <citation type="journal article" date="2015" name="Nature">
        <title>Complex archaea that bridge the gap between prokaryotes and eukaryotes.</title>
        <authorList>
            <person name="Spang A."/>
            <person name="Saw J.H."/>
            <person name="Jorgensen S.L."/>
            <person name="Zaremba-Niedzwiedzka K."/>
            <person name="Martijn J."/>
            <person name="Lind A.E."/>
            <person name="van Eijk R."/>
            <person name="Schleper C."/>
            <person name="Guy L."/>
            <person name="Ettema T.J."/>
        </authorList>
    </citation>
    <scope>NUCLEOTIDE SEQUENCE</scope>
</reference>
<organism evidence="1">
    <name type="scientific">marine sediment metagenome</name>
    <dbReference type="NCBI Taxonomy" id="412755"/>
    <lineage>
        <taxon>unclassified sequences</taxon>
        <taxon>metagenomes</taxon>
        <taxon>ecological metagenomes</taxon>
    </lineage>
</organism>
<dbReference type="EMBL" id="LAZR01007781">
    <property type="protein sequence ID" value="KKM82998.1"/>
    <property type="molecule type" value="Genomic_DNA"/>
</dbReference>
<evidence type="ECO:0000313" key="1">
    <source>
        <dbReference type="EMBL" id="KKM82998.1"/>
    </source>
</evidence>
<dbReference type="AlphaFoldDB" id="A0A0F9KM40"/>